<dbReference type="SUPFAM" id="SSF46689">
    <property type="entry name" value="Homeodomain-like"/>
    <property type="match status" value="1"/>
</dbReference>
<dbReference type="Gene3D" id="1.10.10.60">
    <property type="entry name" value="Homeodomain-like"/>
    <property type="match status" value="1"/>
</dbReference>
<feature type="region of interest" description="Disordered" evidence="4">
    <location>
        <begin position="61"/>
        <end position="96"/>
    </location>
</feature>
<evidence type="ECO:0000256" key="3">
    <source>
        <dbReference type="ARBA" id="ARBA00023242"/>
    </source>
</evidence>
<dbReference type="GO" id="GO:0003677">
    <property type="term" value="F:DNA binding"/>
    <property type="evidence" value="ECO:0007669"/>
    <property type="project" value="InterPro"/>
</dbReference>
<dbReference type="CDD" id="cd00167">
    <property type="entry name" value="SANT"/>
    <property type="match status" value="1"/>
</dbReference>
<dbReference type="AlphaFoldDB" id="A0AAD5QBF2"/>
<gene>
    <name evidence="6" type="ORF">P43SY_003415</name>
</gene>
<evidence type="ECO:0000256" key="2">
    <source>
        <dbReference type="ARBA" id="ARBA00023163"/>
    </source>
</evidence>
<dbReference type="PANTHER" id="PTHR12802:SF155">
    <property type="entry name" value="DEUBIQUITINASE MYSM1"/>
    <property type="match status" value="1"/>
</dbReference>
<feature type="domain" description="HTH myb-type" evidence="5">
    <location>
        <begin position="12"/>
        <end position="61"/>
    </location>
</feature>
<sequence length="158" mass="17857">MTLHGTSTEGTGQWTAAEHDRFLQALKVYPKGPWRRVAEFVGTRNVRQTMTHAQKYRQKLERHQRGLRSRRQATCVASPAKKAASKRQRTDSSPRDLALPDAVGIPKLSFMDLIKADYNEIMRLEPIAISPPTEELDIDVLPTPVVSECLDFLIQSFA</sequence>
<dbReference type="SMART" id="SM00717">
    <property type="entry name" value="SANT"/>
    <property type="match status" value="1"/>
</dbReference>
<evidence type="ECO:0000313" key="7">
    <source>
        <dbReference type="Proteomes" id="UP001209570"/>
    </source>
</evidence>
<dbReference type="PROSITE" id="PS51294">
    <property type="entry name" value="HTH_MYB"/>
    <property type="match status" value="1"/>
</dbReference>
<dbReference type="PANTHER" id="PTHR12802">
    <property type="entry name" value="SWI/SNF COMPLEX-RELATED"/>
    <property type="match status" value="1"/>
</dbReference>
<dbReference type="InterPro" id="IPR006447">
    <property type="entry name" value="Myb_dom_plants"/>
</dbReference>
<keyword evidence="1" id="KW-0805">Transcription regulation</keyword>
<organism evidence="6 7">
    <name type="scientific">Pythium insidiosum</name>
    <name type="common">Pythiosis disease agent</name>
    <dbReference type="NCBI Taxonomy" id="114742"/>
    <lineage>
        <taxon>Eukaryota</taxon>
        <taxon>Sar</taxon>
        <taxon>Stramenopiles</taxon>
        <taxon>Oomycota</taxon>
        <taxon>Peronosporomycetes</taxon>
        <taxon>Pythiales</taxon>
        <taxon>Pythiaceae</taxon>
        <taxon>Pythium</taxon>
    </lineage>
</organism>
<comment type="caution">
    <text evidence="6">The sequence shown here is derived from an EMBL/GenBank/DDBJ whole genome shotgun (WGS) entry which is preliminary data.</text>
</comment>
<keyword evidence="2" id="KW-0804">Transcription</keyword>
<protein>
    <recommendedName>
        <fullName evidence="5">HTH myb-type domain-containing protein</fullName>
    </recommendedName>
</protein>
<dbReference type="InterPro" id="IPR009057">
    <property type="entry name" value="Homeodomain-like_sf"/>
</dbReference>
<accession>A0AAD5QBF2</accession>
<dbReference type="EMBL" id="JAKCXM010000101">
    <property type="protein sequence ID" value="KAJ0402483.1"/>
    <property type="molecule type" value="Genomic_DNA"/>
</dbReference>
<reference evidence="6" key="1">
    <citation type="submission" date="2021-12" db="EMBL/GenBank/DDBJ databases">
        <title>Prjna785345.</title>
        <authorList>
            <person name="Rujirawat T."/>
            <person name="Krajaejun T."/>
        </authorList>
    </citation>
    <scope>NUCLEOTIDE SEQUENCE</scope>
    <source>
        <strain evidence="6">Pi057C3</strain>
    </source>
</reference>
<dbReference type="Pfam" id="PF00249">
    <property type="entry name" value="Myb_DNA-binding"/>
    <property type="match status" value="1"/>
</dbReference>
<evidence type="ECO:0000256" key="1">
    <source>
        <dbReference type="ARBA" id="ARBA00023015"/>
    </source>
</evidence>
<dbReference type="Proteomes" id="UP001209570">
    <property type="component" value="Unassembled WGS sequence"/>
</dbReference>
<evidence type="ECO:0000313" key="6">
    <source>
        <dbReference type="EMBL" id="KAJ0402483.1"/>
    </source>
</evidence>
<name>A0AAD5QBF2_PYTIN</name>
<evidence type="ECO:0000256" key="4">
    <source>
        <dbReference type="SAM" id="MobiDB-lite"/>
    </source>
</evidence>
<evidence type="ECO:0000259" key="5">
    <source>
        <dbReference type="PROSITE" id="PS51294"/>
    </source>
</evidence>
<dbReference type="InterPro" id="IPR001005">
    <property type="entry name" value="SANT/Myb"/>
</dbReference>
<keyword evidence="7" id="KW-1185">Reference proteome</keyword>
<dbReference type="InterPro" id="IPR017930">
    <property type="entry name" value="Myb_dom"/>
</dbReference>
<dbReference type="NCBIfam" id="TIGR01557">
    <property type="entry name" value="myb_SHAQKYF"/>
    <property type="match status" value="1"/>
</dbReference>
<proteinExistence type="predicted"/>
<keyword evidence="3" id="KW-0539">Nucleus</keyword>